<evidence type="ECO:0000256" key="1">
    <source>
        <dbReference type="SAM" id="Phobius"/>
    </source>
</evidence>
<feature type="transmembrane region" description="Helical" evidence="1">
    <location>
        <begin position="12"/>
        <end position="28"/>
    </location>
</feature>
<evidence type="ECO:0000313" key="3">
    <source>
        <dbReference type="Proteomes" id="UP000536509"/>
    </source>
</evidence>
<feature type="transmembrane region" description="Helical" evidence="1">
    <location>
        <begin position="34"/>
        <end position="52"/>
    </location>
</feature>
<reference evidence="2 3" key="1">
    <citation type="submission" date="2020-05" db="EMBL/GenBank/DDBJ databases">
        <title>Draft genome of Flavobacterium sp. IMCC34852.</title>
        <authorList>
            <person name="Song J."/>
            <person name="Cho J.-C."/>
        </authorList>
    </citation>
    <scope>NUCLEOTIDE SEQUENCE [LARGE SCALE GENOMIC DNA]</scope>
    <source>
        <strain evidence="2 3">IMCC34852</strain>
    </source>
</reference>
<protein>
    <recommendedName>
        <fullName evidence="4">DUF2892 domain-containing protein</fullName>
    </recommendedName>
</protein>
<sequence length="67" mass="8118">MKKILFSNWHLMRYFRLAFALFLFYQAYETHHWFFVAFGVFFLFQALFNLGCGSNGCNVNYKTQKDE</sequence>
<gene>
    <name evidence="2" type="ORF">HKT18_11115</name>
</gene>
<evidence type="ECO:0000313" key="2">
    <source>
        <dbReference type="EMBL" id="NNT72766.1"/>
    </source>
</evidence>
<organism evidence="2 3">
    <name type="scientific">Flavobacterium rivulicola</name>
    <dbReference type="NCBI Taxonomy" id="2732161"/>
    <lineage>
        <taxon>Bacteria</taxon>
        <taxon>Pseudomonadati</taxon>
        <taxon>Bacteroidota</taxon>
        <taxon>Flavobacteriia</taxon>
        <taxon>Flavobacteriales</taxon>
        <taxon>Flavobacteriaceae</taxon>
        <taxon>Flavobacterium</taxon>
    </lineage>
</organism>
<dbReference type="Proteomes" id="UP000536509">
    <property type="component" value="Unassembled WGS sequence"/>
</dbReference>
<dbReference type="EMBL" id="JABEVX010000007">
    <property type="protein sequence ID" value="NNT72766.1"/>
    <property type="molecule type" value="Genomic_DNA"/>
</dbReference>
<keyword evidence="1" id="KW-1133">Transmembrane helix</keyword>
<evidence type="ECO:0008006" key="4">
    <source>
        <dbReference type="Google" id="ProtNLM"/>
    </source>
</evidence>
<dbReference type="RefSeq" id="WP_171222929.1">
    <property type="nucleotide sequence ID" value="NZ_CP121446.1"/>
</dbReference>
<comment type="caution">
    <text evidence="2">The sequence shown here is derived from an EMBL/GenBank/DDBJ whole genome shotgun (WGS) entry which is preliminary data.</text>
</comment>
<proteinExistence type="predicted"/>
<accession>A0A7Y3VZR5</accession>
<name>A0A7Y3VZR5_9FLAO</name>
<dbReference type="AlphaFoldDB" id="A0A7Y3VZR5"/>
<keyword evidence="1" id="KW-0472">Membrane</keyword>
<keyword evidence="3" id="KW-1185">Reference proteome</keyword>
<keyword evidence="1" id="KW-0812">Transmembrane</keyword>